<sequence>MIHSRVAGPGLRSGLARVVFLLLLGSACVVHASCAPGPSLDSMEEELQQLREQLSQLKADNERLLRDRASPQAGASGVNQTPGTPTGSVPSGTSTVSMERVFVMPRPGLRSGLARVVFLLLLGSACVVHASCAPGPSLGKANFQLEHLHLQRSWCSEE</sequence>
<evidence type="ECO:0000313" key="3">
    <source>
        <dbReference type="EMBL" id="CAL1599377.1"/>
    </source>
</evidence>
<name>A0AAV2LGK7_KNICA</name>
<feature type="compositionally biased region" description="Low complexity" evidence="1">
    <location>
        <begin position="81"/>
        <end position="94"/>
    </location>
</feature>
<accession>A0AAV2LGK7</accession>
<keyword evidence="4" id="KW-1185">Reference proteome</keyword>
<organism evidence="3 4">
    <name type="scientific">Knipowitschia caucasica</name>
    <name type="common">Caucasian dwarf goby</name>
    <name type="synonym">Pomatoschistus caucasicus</name>
    <dbReference type="NCBI Taxonomy" id="637954"/>
    <lineage>
        <taxon>Eukaryota</taxon>
        <taxon>Metazoa</taxon>
        <taxon>Chordata</taxon>
        <taxon>Craniata</taxon>
        <taxon>Vertebrata</taxon>
        <taxon>Euteleostomi</taxon>
        <taxon>Actinopterygii</taxon>
        <taxon>Neopterygii</taxon>
        <taxon>Teleostei</taxon>
        <taxon>Neoteleostei</taxon>
        <taxon>Acanthomorphata</taxon>
        <taxon>Gobiaria</taxon>
        <taxon>Gobiiformes</taxon>
        <taxon>Gobioidei</taxon>
        <taxon>Gobiidae</taxon>
        <taxon>Gobiinae</taxon>
        <taxon>Knipowitschia</taxon>
    </lineage>
</organism>
<evidence type="ECO:0000313" key="4">
    <source>
        <dbReference type="Proteomes" id="UP001497482"/>
    </source>
</evidence>
<evidence type="ECO:0000256" key="2">
    <source>
        <dbReference type="SAM" id="SignalP"/>
    </source>
</evidence>
<dbReference type="Proteomes" id="UP001497482">
    <property type="component" value="Chromosome 23"/>
</dbReference>
<keyword evidence="2" id="KW-0732">Signal</keyword>
<dbReference type="PROSITE" id="PS51257">
    <property type="entry name" value="PROKAR_LIPOPROTEIN"/>
    <property type="match status" value="1"/>
</dbReference>
<dbReference type="EMBL" id="OZ035845">
    <property type="protein sequence ID" value="CAL1599377.1"/>
    <property type="molecule type" value="Genomic_DNA"/>
</dbReference>
<proteinExistence type="predicted"/>
<feature type="signal peptide" evidence="2">
    <location>
        <begin position="1"/>
        <end position="32"/>
    </location>
</feature>
<gene>
    <name evidence="3" type="ORF">KC01_LOCUS27660</name>
</gene>
<reference evidence="3 4" key="1">
    <citation type="submission" date="2024-04" db="EMBL/GenBank/DDBJ databases">
        <authorList>
            <person name="Waldvogel A.-M."/>
            <person name="Schoenle A."/>
        </authorList>
    </citation>
    <scope>NUCLEOTIDE SEQUENCE [LARGE SCALE GENOMIC DNA]</scope>
</reference>
<evidence type="ECO:0000256" key="1">
    <source>
        <dbReference type="SAM" id="MobiDB-lite"/>
    </source>
</evidence>
<feature type="chain" id="PRO_5043561974" evidence="2">
    <location>
        <begin position="33"/>
        <end position="158"/>
    </location>
</feature>
<protein>
    <submittedName>
        <fullName evidence="3">Uncharacterized protein</fullName>
    </submittedName>
</protein>
<feature type="region of interest" description="Disordered" evidence="1">
    <location>
        <begin position="61"/>
        <end position="94"/>
    </location>
</feature>
<dbReference type="AlphaFoldDB" id="A0AAV2LGK7"/>